<protein>
    <submittedName>
        <fullName evidence="2">Uncharacterized protein</fullName>
    </submittedName>
</protein>
<evidence type="ECO:0000313" key="2">
    <source>
        <dbReference type="EMBL" id="KAH0820644.1"/>
    </source>
</evidence>
<reference evidence="2" key="2">
    <citation type="submission" date="2021-08" db="EMBL/GenBank/DDBJ databases">
        <authorList>
            <person name="Eriksson T."/>
        </authorList>
    </citation>
    <scope>NUCLEOTIDE SEQUENCE</scope>
    <source>
        <strain evidence="2">Stoneville</strain>
        <tissue evidence="2">Whole head</tissue>
    </source>
</reference>
<name>A0A8J6LF27_TENMO</name>
<gene>
    <name evidence="2" type="ORF">GEV33_002147</name>
</gene>
<keyword evidence="3" id="KW-1185">Reference proteome</keyword>
<sequence>MGRNITYDTMGLKYDGKQTMPLSTEVCEVTRDDDLPATHIKIGKRISAKQAQQKTRYDKKRRAAPTYTVGQHVLIRKFWTRTGLWYEICTRSQRRYEGVVSIDKMKPYDLNSETDTDDSSSDATGQNVPNTSGQNVPNTSEQNVPNTSGQNVPNTSGQNVPNTSGQHVPNTSGQNVPNTSEQNVLNTSRQNVPDSPQ</sequence>
<organism evidence="2 3">
    <name type="scientific">Tenebrio molitor</name>
    <name type="common">Yellow mealworm beetle</name>
    <dbReference type="NCBI Taxonomy" id="7067"/>
    <lineage>
        <taxon>Eukaryota</taxon>
        <taxon>Metazoa</taxon>
        <taxon>Ecdysozoa</taxon>
        <taxon>Arthropoda</taxon>
        <taxon>Hexapoda</taxon>
        <taxon>Insecta</taxon>
        <taxon>Pterygota</taxon>
        <taxon>Neoptera</taxon>
        <taxon>Endopterygota</taxon>
        <taxon>Coleoptera</taxon>
        <taxon>Polyphaga</taxon>
        <taxon>Cucujiformia</taxon>
        <taxon>Tenebrionidae</taxon>
        <taxon>Tenebrio</taxon>
    </lineage>
</organism>
<accession>A0A8J6LF27</accession>
<feature type="region of interest" description="Disordered" evidence="1">
    <location>
        <begin position="108"/>
        <end position="197"/>
    </location>
</feature>
<evidence type="ECO:0000313" key="3">
    <source>
        <dbReference type="Proteomes" id="UP000719412"/>
    </source>
</evidence>
<dbReference type="EMBL" id="JABDTM020011272">
    <property type="protein sequence ID" value="KAH0820644.1"/>
    <property type="molecule type" value="Genomic_DNA"/>
</dbReference>
<reference evidence="2" key="1">
    <citation type="journal article" date="2020" name="J Insects Food Feed">
        <title>The yellow mealworm (Tenebrio molitor) genome: a resource for the emerging insects as food and feed industry.</title>
        <authorList>
            <person name="Eriksson T."/>
            <person name="Andere A."/>
            <person name="Kelstrup H."/>
            <person name="Emery V."/>
            <person name="Picard C."/>
        </authorList>
    </citation>
    <scope>NUCLEOTIDE SEQUENCE</scope>
    <source>
        <strain evidence="2">Stoneville</strain>
        <tissue evidence="2">Whole head</tissue>
    </source>
</reference>
<evidence type="ECO:0000256" key="1">
    <source>
        <dbReference type="SAM" id="MobiDB-lite"/>
    </source>
</evidence>
<dbReference type="Proteomes" id="UP000719412">
    <property type="component" value="Unassembled WGS sequence"/>
</dbReference>
<dbReference type="AlphaFoldDB" id="A0A8J6LF27"/>
<proteinExistence type="predicted"/>
<feature type="compositionally biased region" description="Polar residues" evidence="1">
    <location>
        <begin position="123"/>
        <end position="197"/>
    </location>
</feature>
<comment type="caution">
    <text evidence="2">The sequence shown here is derived from an EMBL/GenBank/DDBJ whole genome shotgun (WGS) entry which is preliminary data.</text>
</comment>